<evidence type="ECO:0000256" key="1">
    <source>
        <dbReference type="ARBA" id="ARBA00001933"/>
    </source>
</evidence>
<name>A0A4D7QJE9_9HYPH</name>
<keyword evidence="3 7" id="KW-0032">Aminotransferase</keyword>
<dbReference type="OrthoDB" id="9766084at2"/>
<gene>
    <name evidence="9" type="ORF">E8L99_16285</name>
</gene>
<proteinExistence type="inferred from homology"/>
<dbReference type="GO" id="GO:0006520">
    <property type="term" value="P:amino acid metabolic process"/>
    <property type="evidence" value="ECO:0007669"/>
    <property type="project" value="InterPro"/>
</dbReference>
<dbReference type="InterPro" id="IPR015424">
    <property type="entry name" value="PyrdxlP-dep_Trfase"/>
</dbReference>
<evidence type="ECO:0000256" key="7">
    <source>
        <dbReference type="RuleBase" id="RU000481"/>
    </source>
</evidence>
<comment type="similarity">
    <text evidence="2 7">Belongs to the class-I pyridoxal-phosphate-dependent aminotransferase family.</text>
</comment>
<organism evidence="9 10">
    <name type="scientific">Phreatobacter aquaticus</name>
    <dbReference type="NCBI Taxonomy" id="2570229"/>
    <lineage>
        <taxon>Bacteria</taxon>
        <taxon>Pseudomonadati</taxon>
        <taxon>Pseudomonadota</taxon>
        <taxon>Alphaproteobacteria</taxon>
        <taxon>Hyphomicrobiales</taxon>
        <taxon>Phreatobacteraceae</taxon>
        <taxon>Phreatobacter</taxon>
    </lineage>
</organism>
<dbReference type="GO" id="GO:0030170">
    <property type="term" value="F:pyridoxal phosphate binding"/>
    <property type="evidence" value="ECO:0007669"/>
    <property type="project" value="InterPro"/>
</dbReference>
<dbReference type="PANTHER" id="PTHR46383:SF1">
    <property type="entry name" value="ASPARTATE AMINOTRANSFERASE"/>
    <property type="match status" value="1"/>
</dbReference>
<feature type="domain" description="Aminotransferase class I/classII large" evidence="8">
    <location>
        <begin position="54"/>
        <end position="395"/>
    </location>
</feature>
<evidence type="ECO:0000256" key="5">
    <source>
        <dbReference type="ARBA" id="ARBA00022898"/>
    </source>
</evidence>
<accession>A0A4D7QJE9</accession>
<keyword evidence="5" id="KW-0663">Pyridoxal phosphate</keyword>
<dbReference type="EC" id="2.6.1.-" evidence="7"/>
<dbReference type="CDD" id="cd00609">
    <property type="entry name" value="AAT_like"/>
    <property type="match status" value="1"/>
</dbReference>
<dbReference type="NCBIfam" id="NF005732">
    <property type="entry name" value="PRK07550.1"/>
    <property type="match status" value="1"/>
</dbReference>
<evidence type="ECO:0000313" key="10">
    <source>
        <dbReference type="Proteomes" id="UP000298588"/>
    </source>
</evidence>
<comment type="cofactor">
    <cofactor evidence="1 7">
        <name>pyridoxal 5'-phosphate</name>
        <dbReference type="ChEBI" id="CHEBI:597326"/>
    </cofactor>
</comment>
<keyword evidence="10" id="KW-1185">Reference proteome</keyword>
<dbReference type="InterPro" id="IPR015422">
    <property type="entry name" value="PyrdxlP-dep_Trfase_small"/>
</dbReference>
<dbReference type="GO" id="GO:0004069">
    <property type="term" value="F:L-aspartate:2-oxoglutarate aminotransferase activity"/>
    <property type="evidence" value="ECO:0007669"/>
    <property type="project" value="UniProtKB-EC"/>
</dbReference>
<evidence type="ECO:0000313" key="9">
    <source>
        <dbReference type="EMBL" id="QCK87205.1"/>
    </source>
</evidence>
<protein>
    <recommendedName>
        <fullName evidence="7">Aminotransferase</fullName>
        <ecNumber evidence="7">2.6.1.-</ecNumber>
    </recommendedName>
</protein>
<evidence type="ECO:0000259" key="8">
    <source>
        <dbReference type="Pfam" id="PF00155"/>
    </source>
</evidence>
<evidence type="ECO:0000256" key="3">
    <source>
        <dbReference type="ARBA" id="ARBA00022576"/>
    </source>
</evidence>
<sequence length="409" mass="42961">MPRLPPSPGPRCPIPGSGDRLLQLNPDLIDTGTPPIPAARAWMTRYDGGFGPPIDLSQAAPGSAPPAELLKRLGEAAARPDIARYGAILGDADLRESYAAELSHLYGGEIASADVAITAGCNLAFVAAILAVAKAGDNVILPAPWYFNHQMTLQMLGIEARPLICRPEDRFVPAVAAAEALIDGRTRALVLVTPNNPTGAIYPDGLIAAFAGLARARGVALIIDETYRDFLAPGANRAHGLFTEAGWRDHVIQLYSFSKAYAVPGHRVGAITAGPAPMAQVLKVLDSFQICAARPAQGVLAWAIGAMQPWRAEVRAAINGRISAFEGVVSSCPGWEISSIGAYFAYVRHPFDGVPAERVAEALAAERGVLGLPGSYFGPGQERHLRFAFANADVAAISGLPARLSGLSV</sequence>
<dbReference type="InterPro" id="IPR004838">
    <property type="entry name" value="NHTrfase_class1_PyrdxlP-BS"/>
</dbReference>
<dbReference type="Pfam" id="PF00155">
    <property type="entry name" value="Aminotran_1_2"/>
    <property type="match status" value="1"/>
</dbReference>
<dbReference type="InterPro" id="IPR015421">
    <property type="entry name" value="PyrdxlP-dep_Trfase_major"/>
</dbReference>
<dbReference type="AlphaFoldDB" id="A0A4D7QJE9"/>
<evidence type="ECO:0000256" key="4">
    <source>
        <dbReference type="ARBA" id="ARBA00022679"/>
    </source>
</evidence>
<keyword evidence="4 7" id="KW-0808">Transferase</keyword>
<dbReference type="InterPro" id="IPR050596">
    <property type="entry name" value="AspAT/PAT-like"/>
</dbReference>
<dbReference type="Proteomes" id="UP000298588">
    <property type="component" value="Chromosome"/>
</dbReference>
<dbReference type="Gene3D" id="3.40.640.10">
    <property type="entry name" value="Type I PLP-dependent aspartate aminotransferase-like (Major domain)"/>
    <property type="match status" value="1"/>
</dbReference>
<dbReference type="InterPro" id="IPR004839">
    <property type="entry name" value="Aminotransferase_I/II_large"/>
</dbReference>
<dbReference type="Gene3D" id="3.90.1150.10">
    <property type="entry name" value="Aspartate Aminotransferase, domain 1"/>
    <property type="match status" value="1"/>
</dbReference>
<comment type="catalytic activity">
    <reaction evidence="6">
        <text>L-aspartate + 2-oxoglutarate = oxaloacetate + L-glutamate</text>
        <dbReference type="Rhea" id="RHEA:21824"/>
        <dbReference type="ChEBI" id="CHEBI:16452"/>
        <dbReference type="ChEBI" id="CHEBI:16810"/>
        <dbReference type="ChEBI" id="CHEBI:29985"/>
        <dbReference type="ChEBI" id="CHEBI:29991"/>
        <dbReference type="EC" id="2.6.1.1"/>
    </reaction>
</comment>
<dbReference type="KEGG" id="paqt:E8L99_16285"/>
<dbReference type="EMBL" id="CP039865">
    <property type="protein sequence ID" value="QCK87205.1"/>
    <property type="molecule type" value="Genomic_DNA"/>
</dbReference>
<dbReference type="PROSITE" id="PS00105">
    <property type="entry name" value="AA_TRANSFER_CLASS_1"/>
    <property type="match status" value="1"/>
</dbReference>
<dbReference type="SUPFAM" id="SSF53383">
    <property type="entry name" value="PLP-dependent transferases"/>
    <property type="match status" value="1"/>
</dbReference>
<dbReference type="PANTHER" id="PTHR46383">
    <property type="entry name" value="ASPARTATE AMINOTRANSFERASE"/>
    <property type="match status" value="1"/>
</dbReference>
<evidence type="ECO:0000256" key="2">
    <source>
        <dbReference type="ARBA" id="ARBA00007441"/>
    </source>
</evidence>
<reference evidence="9 10" key="1">
    <citation type="submission" date="2019-04" db="EMBL/GenBank/DDBJ databases">
        <title>Phreatobacter aquaticus sp. nov.</title>
        <authorList>
            <person name="Choi A."/>
            <person name="Baek K."/>
        </authorList>
    </citation>
    <scope>NUCLEOTIDE SEQUENCE [LARGE SCALE GENOMIC DNA]</scope>
    <source>
        <strain evidence="9 10">NMCR1094</strain>
    </source>
</reference>
<evidence type="ECO:0000256" key="6">
    <source>
        <dbReference type="ARBA" id="ARBA00049185"/>
    </source>
</evidence>